<dbReference type="PROSITE" id="PS52045">
    <property type="entry name" value="NEPROSIN_PEP_CD"/>
    <property type="match status" value="1"/>
</dbReference>
<dbReference type="PANTHER" id="PTHR31589">
    <property type="entry name" value="PROTEIN, PUTATIVE (DUF239)-RELATED-RELATED"/>
    <property type="match status" value="1"/>
</dbReference>
<accession>A0ABD0ZFR2</accession>
<feature type="signal peptide" evidence="1">
    <location>
        <begin position="1"/>
        <end position="22"/>
    </location>
</feature>
<dbReference type="InterPro" id="IPR053168">
    <property type="entry name" value="Glutamic_endopeptidase"/>
</dbReference>
<evidence type="ECO:0000256" key="1">
    <source>
        <dbReference type="SAM" id="SignalP"/>
    </source>
</evidence>
<dbReference type="InterPro" id="IPR025521">
    <property type="entry name" value="Neprosin_propep"/>
</dbReference>
<dbReference type="Proteomes" id="UP001558713">
    <property type="component" value="Unassembled WGS sequence"/>
</dbReference>
<comment type="caution">
    <text evidence="3">The sequence shown here is derived from an EMBL/GenBank/DDBJ whole genome shotgun (WGS) entry which is preliminary data.</text>
</comment>
<feature type="chain" id="PRO_5044889698" evidence="1">
    <location>
        <begin position="23"/>
        <end position="376"/>
    </location>
</feature>
<dbReference type="Pfam" id="PF14365">
    <property type="entry name" value="Neprosin_AP"/>
    <property type="match status" value="1"/>
</dbReference>
<evidence type="ECO:0000313" key="4">
    <source>
        <dbReference type="Proteomes" id="UP001558713"/>
    </source>
</evidence>
<dbReference type="Gene3D" id="3.90.1320.10">
    <property type="entry name" value="Outer-capsid protein sigma 3, large lobe"/>
    <property type="match status" value="1"/>
</dbReference>
<dbReference type="PANTHER" id="PTHR31589:SF248">
    <property type="entry name" value="CARBOXYL-TERMINAL PROTEINASE-LIKE PROTEIN (DUF239)-RELATED"/>
    <property type="match status" value="1"/>
</dbReference>
<reference evidence="3 4" key="1">
    <citation type="submission" date="2024-04" db="EMBL/GenBank/DDBJ databases">
        <title>Genome assembly C_amara_ONT_v2.</title>
        <authorList>
            <person name="Yant L."/>
            <person name="Moore C."/>
            <person name="Slenker M."/>
        </authorList>
    </citation>
    <scope>NUCLEOTIDE SEQUENCE [LARGE SCALE GENOMIC DNA]</scope>
    <source>
        <tissue evidence="3">Leaf</tissue>
    </source>
</reference>
<dbReference type="InterPro" id="IPR004314">
    <property type="entry name" value="Neprosin"/>
</dbReference>
<keyword evidence="4" id="KW-1185">Reference proteome</keyword>
<gene>
    <name evidence="3" type="ORF">V5N11_009319</name>
</gene>
<dbReference type="AlphaFoldDB" id="A0ABD0ZFR2"/>
<keyword evidence="1" id="KW-0732">Signal</keyword>
<proteinExistence type="predicted"/>
<dbReference type="Pfam" id="PF03080">
    <property type="entry name" value="Neprosin"/>
    <property type="match status" value="1"/>
</dbReference>
<protein>
    <submittedName>
        <fullName evidence="3">Protein neprosin</fullName>
    </submittedName>
</protein>
<sequence length="376" mass="42193">MASPWVLLLIFSLSLLCLRGWSQNTKPDQDLEYECVDIDKQPSLQHPQLKNHQIQMRPSDELLAMLSREALSQNLSNADEAVVEFDIPEEGCPQGQVPIHKSRRLNHSEKSFHPNGETLDQHSAMIKKIDDNPWRGTTAVVGINQPQVINNDQFSLALMMLTTKYDGESTTAWLGWAVFPEIYGDTRTRLTAYWTPDTDVNGCYNVRCKGFVQINKRIFLGAPFAKISVKGGQQYSAFFSITQDPKTNNFLVTVGNNYIGYWPEEILPLFNDGGAEMVRFGGVTNTRSDGLQSYEIISPQMGNGNKPLEDEVDLKHTSFMHSIKYVTQDYQIVDIDDNNFTEDADAGKCFDVSYLGKFGRFGKSFTFGGPGGLCDV</sequence>
<dbReference type="EMBL" id="JBANAX010000807">
    <property type="protein sequence ID" value="KAL1192846.1"/>
    <property type="molecule type" value="Genomic_DNA"/>
</dbReference>
<organism evidence="3 4">
    <name type="scientific">Cardamine amara subsp. amara</name>
    <dbReference type="NCBI Taxonomy" id="228776"/>
    <lineage>
        <taxon>Eukaryota</taxon>
        <taxon>Viridiplantae</taxon>
        <taxon>Streptophyta</taxon>
        <taxon>Embryophyta</taxon>
        <taxon>Tracheophyta</taxon>
        <taxon>Spermatophyta</taxon>
        <taxon>Magnoliopsida</taxon>
        <taxon>eudicotyledons</taxon>
        <taxon>Gunneridae</taxon>
        <taxon>Pentapetalae</taxon>
        <taxon>rosids</taxon>
        <taxon>malvids</taxon>
        <taxon>Brassicales</taxon>
        <taxon>Brassicaceae</taxon>
        <taxon>Cardamineae</taxon>
        <taxon>Cardamine</taxon>
    </lineage>
</organism>
<feature type="domain" description="Neprosin PEP catalytic" evidence="2">
    <location>
        <begin position="116"/>
        <end position="375"/>
    </location>
</feature>
<name>A0ABD0ZFR2_CARAN</name>
<evidence type="ECO:0000259" key="2">
    <source>
        <dbReference type="PROSITE" id="PS52045"/>
    </source>
</evidence>
<evidence type="ECO:0000313" key="3">
    <source>
        <dbReference type="EMBL" id="KAL1192846.1"/>
    </source>
</evidence>